<dbReference type="Proteomes" id="UP000299102">
    <property type="component" value="Unassembled WGS sequence"/>
</dbReference>
<feature type="compositionally biased region" description="Polar residues" evidence="1">
    <location>
        <begin position="10"/>
        <end position="26"/>
    </location>
</feature>
<protein>
    <submittedName>
        <fullName evidence="2">Uncharacterized protein</fullName>
    </submittedName>
</protein>
<feature type="region of interest" description="Disordered" evidence="1">
    <location>
        <begin position="1"/>
        <end position="104"/>
    </location>
</feature>
<sequence length="104" mass="11457">MFVFHEKLNTVPTIRNHSARASVSPQKSRESLPAFSRKSSTLCPPSPPRSDPLRADLITPELRAAPPETSDPRPSLKTDSVCRPFELSRSSDTNEVADPAPTYL</sequence>
<reference evidence="2 3" key="1">
    <citation type="journal article" date="2019" name="Commun. Biol.">
        <title>The bagworm genome reveals a unique fibroin gene that provides high tensile strength.</title>
        <authorList>
            <person name="Kono N."/>
            <person name="Nakamura H."/>
            <person name="Ohtoshi R."/>
            <person name="Tomita M."/>
            <person name="Numata K."/>
            <person name="Arakawa K."/>
        </authorList>
    </citation>
    <scope>NUCLEOTIDE SEQUENCE [LARGE SCALE GENOMIC DNA]</scope>
</reference>
<keyword evidence="3" id="KW-1185">Reference proteome</keyword>
<organism evidence="2 3">
    <name type="scientific">Eumeta variegata</name>
    <name type="common">Bagworm moth</name>
    <name type="synonym">Eumeta japonica</name>
    <dbReference type="NCBI Taxonomy" id="151549"/>
    <lineage>
        <taxon>Eukaryota</taxon>
        <taxon>Metazoa</taxon>
        <taxon>Ecdysozoa</taxon>
        <taxon>Arthropoda</taxon>
        <taxon>Hexapoda</taxon>
        <taxon>Insecta</taxon>
        <taxon>Pterygota</taxon>
        <taxon>Neoptera</taxon>
        <taxon>Endopterygota</taxon>
        <taxon>Lepidoptera</taxon>
        <taxon>Glossata</taxon>
        <taxon>Ditrysia</taxon>
        <taxon>Tineoidea</taxon>
        <taxon>Psychidae</taxon>
        <taxon>Oiketicinae</taxon>
        <taxon>Eumeta</taxon>
    </lineage>
</organism>
<evidence type="ECO:0000256" key="1">
    <source>
        <dbReference type="SAM" id="MobiDB-lite"/>
    </source>
</evidence>
<evidence type="ECO:0000313" key="2">
    <source>
        <dbReference type="EMBL" id="GBP69287.1"/>
    </source>
</evidence>
<proteinExistence type="predicted"/>
<dbReference type="AlphaFoldDB" id="A0A4C1Y422"/>
<accession>A0A4C1Y422</accession>
<evidence type="ECO:0000313" key="3">
    <source>
        <dbReference type="Proteomes" id="UP000299102"/>
    </source>
</evidence>
<dbReference type="EMBL" id="BGZK01001036">
    <property type="protein sequence ID" value="GBP69287.1"/>
    <property type="molecule type" value="Genomic_DNA"/>
</dbReference>
<comment type="caution">
    <text evidence="2">The sequence shown here is derived from an EMBL/GenBank/DDBJ whole genome shotgun (WGS) entry which is preliminary data.</text>
</comment>
<gene>
    <name evidence="2" type="ORF">EVAR_57531_1</name>
</gene>
<name>A0A4C1Y422_EUMVA</name>